<dbReference type="SMART" id="SM00906">
    <property type="entry name" value="Fungal_trans"/>
    <property type="match status" value="1"/>
</dbReference>
<keyword evidence="2" id="KW-0479">Metal-binding</keyword>
<evidence type="ECO:0000256" key="8">
    <source>
        <dbReference type="SAM" id="Coils"/>
    </source>
</evidence>
<dbReference type="OrthoDB" id="2341546at2759"/>
<dbReference type="Gene3D" id="4.10.240.10">
    <property type="entry name" value="Zn(2)-C6 fungal-type DNA-binding domain"/>
    <property type="match status" value="1"/>
</dbReference>
<keyword evidence="7" id="KW-0539">Nucleus</keyword>
<evidence type="ECO:0000313" key="11">
    <source>
        <dbReference type="EMBL" id="KAF2247738.1"/>
    </source>
</evidence>
<name>A0A6A6ICE2_9PLEO</name>
<accession>A0A6A6ICE2</accession>
<feature type="compositionally biased region" description="Low complexity" evidence="9">
    <location>
        <begin position="653"/>
        <end position="664"/>
    </location>
</feature>
<keyword evidence="8" id="KW-0175">Coiled coil</keyword>
<dbReference type="Pfam" id="PF00172">
    <property type="entry name" value="Zn_clus"/>
    <property type="match status" value="1"/>
</dbReference>
<keyword evidence="12" id="KW-1185">Reference proteome</keyword>
<dbReference type="AlphaFoldDB" id="A0A6A6ICE2"/>
<evidence type="ECO:0000256" key="7">
    <source>
        <dbReference type="ARBA" id="ARBA00023242"/>
    </source>
</evidence>
<dbReference type="InterPro" id="IPR036864">
    <property type="entry name" value="Zn2-C6_fun-type_DNA-bd_sf"/>
</dbReference>
<evidence type="ECO:0000256" key="6">
    <source>
        <dbReference type="ARBA" id="ARBA00023163"/>
    </source>
</evidence>
<organism evidence="11 12">
    <name type="scientific">Trematosphaeria pertusa</name>
    <dbReference type="NCBI Taxonomy" id="390896"/>
    <lineage>
        <taxon>Eukaryota</taxon>
        <taxon>Fungi</taxon>
        <taxon>Dikarya</taxon>
        <taxon>Ascomycota</taxon>
        <taxon>Pezizomycotina</taxon>
        <taxon>Dothideomycetes</taxon>
        <taxon>Pleosporomycetidae</taxon>
        <taxon>Pleosporales</taxon>
        <taxon>Massarineae</taxon>
        <taxon>Trematosphaeriaceae</taxon>
        <taxon>Trematosphaeria</taxon>
    </lineage>
</organism>
<evidence type="ECO:0000256" key="3">
    <source>
        <dbReference type="ARBA" id="ARBA00022833"/>
    </source>
</evidence>
<comment type="subcellular location">
    <subcellularLocation>
        <location evidence="1">Nucleus</location>
    </subcellularLocation>
</comment>
<dbReference type="EMBL" id="ML987197">
    <property type="protein sequence ID" value="KAF2247738.1"/>
    <property type="molecule type" value="Genomic_DNA"/>
</dbReference>
<dbReference type="GO" id="GO:0001216">
    <property type="term" value="F:DNA-binding transcription activator activity"/>
    <property type="evidence" value="ECO:0007669"/>
    <property type="project" value="UniProtKB-ARBA"/>
</dbReference>
<feature type="region of interest" description="Disordered" evidence="9">
    <location>
        <begin position="1"/>
        <end position="60"/>
    </location>
</feature>
<keyword evidence="3" id="KW-0862">Zinc</keyword>
<dbReference type="PANTHER" id="PTHR31845:SF21">
    <property type="entry name" value="REGULATORY PROTEIN LEU3"/>
    <property type="match status" value="1"/>
</dbReference>
<proteinExistence type="predicted"/>
<feature type="compositionally biased region" description="Polar residues" evidence="9">
    <location>
        <begin position="1"/>
        <end position="31"/>
    </location>
</feature>
<dbReference type="CDD" id="cd00067">
    <property type="entry name" value="GAL4"/>
    <property type="match status" value="1"/>
</dbReference>
<dbReference type="Proteomes" id="UP000800094">
    <property type="component" value="Unassembled WGS sequence"/>
</dbReference>
<dbReference type="PANTHER" id="PTHR31845">
    <property type="entry name" value="FINGER DOMAIN PROTEIN, PUTATIVE-RELATED"/>
    <property type="match status" value="1"/>
</dbReference>
<sequence>MMLSMSPKTPGQGTQPVSYATSPTSARSQTFKRPASSDEDEQENGDNMAAGRGSGGSRRNTVVKRACNECRQQKLKCNVQQDPFVACSRCSKQKLNCVIEPNFKRVGKRTRNAEMEREMERLRERLAMFEGRGIPQNQPPIVNAPQPMPENRAFASGPAHTEEDDAFLQSQTQQVAATSLLDLRSGSPMFHTLESIKLSPPQVTDLFQLFFDLYHPFLPFLDPTRSPDEVFSKDHKLLFWAIISVAARHYDTDPGLLKRLKEPLTNLRNQTVMGQTNHHVVKALCLLCYWPLPTNRTVLDPTWRLCGLMMQIAMEIGLHQPTHPQDFSRTKVRLREEDIHDRLRTWAVCNIVAQTVCTGYGQPSITLYDSTLDFRTDDEDHMRIIPPDLFVRLRQEMAASRINKLLYSMSSHRFSEGAATAYMHLEADRLKEERGLLDGVNKELEELHHCAVSLHLHLFSFFNREARLERRDDLVALYLAATAFLDRVFNLQRESRLIYAPYHIMQMALASGFALLKLLNSDLPAGLPTDRGRQFVLQTVEALRKSKVETNDLLDRFAEVLAQLWKESSRGRSLHSMSQSPVVGNPGMATMFNSKVQAPPQGHRRQSSGMLEDPLGLIIRSRMSMSVVFDCVWRWRESQVNGAAEQLDATVRDNPTNPDSSTNSTPPPGVPVENPTHGIPSFNPHVNTLSMAPMQLTNGLASANSYEIFDPMSWMLESQADWNYHNSGPFSNDFGV</sequence>
<dbReference type="Pfam" id="PF04082">
    <property type="entry name" value="Fungal_trans"/>
    <property type="match status" value="1"/>
</dbReference>
<dbReference type="FunFam" id="4.10.240.10:FF:000003">
    <property type="entry name" value="C6 transcription factor (Leu3)"/>
    <property type="match status" value="1"/>
</dbReference>
<dbReference type="InterPro" id="IPR051089">
    <property type="entry name" value="prtT"/>
</dbReference>
<dbReference type="PROSITE" id="PS00463">
    <property type="entry name" value="ZN2_CY6_FUNGAL_1"/>
    <property type="match status" value="1"/>
</dbReference>
<evidence type="ECO:0000313" key="12">
    <source>
        <dbReference type="Proteomes" id="UP000800094"/>
    </source>
</evidence>
<keyword evidence="4" id="KW-0805">Transcription regulation</keyword>
<evidence type="ECO:0000256" key="2">
    <source>
        <dbReference type="ARBA" id="ARBA00022723"/>
    </source>
</evidence>
<dbReference type="GO" id="GO:0005634">
    <property type="term" value="C:nucleus"/>
    <property type="evidence" value="ECO:0007669"/>
    <property type="project" value="UniProtKB-SubCell"/>
</dbReference>
<dbReference type="GO" id="GO:0000976">
    <property type="term" value="F:transcription cis-regulatory region binding"/>
    <property type="evidence" value="ECO:0007669"/>
    <property type="project" value="TreeGrafter"/>
</dbReference>
<dbReference type="CDD" id="cd12148">
    <property type="entry name" value="fungal_TF_MHR"/>
    <property type="match status" value="1"/>
</dbReference>
<feature type="coiled-coil region" evidence="8">
    <location>
        <begin position="105"/>
        <end position="132"/>
    </location>
</feature>
<protein>
    <submittedName>
        <fullName evidence="11">Zn(II)2Cys6 transcriptional activator</fullName>
    </submittedName>
</protein>
<dbReference type="InterPro" id="IPR001138">
    <property type="entry name" value="Zn2Cys6_DnaBD"/>
</dbReference>
<feature type="region of interest" description="Disordered" evidence="9">
    <location>
        <begin position="644"/>
        <end position="681"/>
    </location>
</feature>
<dbReference type="RefSeq" id="XP_033682742.1">
    <property type="nucleotide sequence ID" value="XM_033822490.1"/>
</dbReference>
<evidence type="ECO:0000256" key="9">
    <source>
        <dbReference type="SAM" id="MobiDB-lite"/>
    </source>
</evidence>
<keyword evidence="6" id="KW-0804">Transcription</keyword>
<keyword evidence="5" id="KW-0238">DNA-binding</keyword>
<evidence type="ECO:0000256" key="4">
    <source>
        <dbReference type="ARBA" id="ARBA00023015"/>
    </source>
</evidence>
<dbReference type="GO" id="GO:0006351">
    <property type="term" value="P:DNA-templated transcription"/>
    <property type="evidence" value="ECO:0007669"/>
    <property type="project" value="InterPro"/>
</dbReference>
<feature type="domain" description="Zn(2)-C6 fungal-type" evidence="10">
    <location>
        <begin position="66"/>
        <end position="99"/>
    </location>
</feature>
<dbReference type="SMART" id="SM00066">
    <property type="entry name" value="GAL4"/>
    <property type="match status" value="1"/>
</dbReference>
<evidence type="ECO:0000259" key="10">
    <source>
        <dbReference type="PROSITE" id="PS50048"/>
    </source>
</evidence>
<dbReference type="GeneID" id="54575820"/>
<dbReference type="SUPFAM" id="SSF57701">
    <property type="entry name" value="Zn2/Cys6 DNA-binding domain"/>
    <property type="match status" value="1"/>
</dbReference>
<dbReference type="GO" id="GO:0008270">
    <property type="term" value="F:zinc ion binding"/>
    <property type="evidence" value="ECO:0007669"/>
    <property type="project" value="InterPro"/>
</dbReference>
<evidence type="ECO:0000256" key="5">
    <source>
        <dbReference type="ARBA" id="ARBA00023125"/>
    </source>
</evidence>
<evidence type="ECO:0000256" key="1">
    <source>
        <dbReference type="ARBA" id="ARBA00004123"/>
    </source>
</evidence>
<reference evidence="11" key="1">
    <citation type="journal article" date="2020" name="Stud. Mycol.">
        <title>101 Dothideomycetes genomes: a test case for predicting lifestyles and emergence of pathogens.</title>
        <authorList>
            <person name="Haridas S."/>
            <person name="Albert R."/>
            <person name="Binder M."/>
            <person name="Bloem J."/>
            <person name="Labutti K."/>
            <person name="Salamov A."/>
            <person name="Andreopoulos B."/>
            <person name="Baker S."/>
            <person name="Barry K."/>
            <person name="Bills G."/>
            <person name="Bluhm B."/>
            <person name="Cannon C."/>
            <person name="Castanera R."/>
            <person name="Culley D."/>
            <person name="Daum C."/>
            <person name="Ezra D."/>
            <person name="Gonzalez J."/>
            <person name="Henrissat B."/>
            <person name="Kuo A."/>
            <person name="Liang C."/>
            <person name="Lipzen A."/>
            <person name="Lutzoni F."/>
            <person name="Magnuson J."/>
            <person name="Mondo S."/>
            <person name="Nolan M."/>
            <person name="Ohm R."/>
            <person name="Pangilinan J."/>
            <person name="Park H.-J."/>
            <person name="Ramirez L."/>
            <person name="Alfaro M."/>
            <person name="Sun H."/>
            <person name="Tritt A."/>
            <person name="Yoshinaga Y."/>
            <person name="Zwiers L.-H."/>
            <person name="Turgeon B."/>
            <person name="Goodwin S."/>
            <person name="Spatafora J."/>
            <person name="Crous P."/>
            <person name="Grigoriev I."/>
        </authorList>
    </citation>
    <scope>NUCLEOTIDE SEQUENCE</scope>
    <source>
        <strain evidence="11">CBS 122368</strain>
    </source>
</reference>
<gene>
    <name evidence="11" type="ORF">BU26DRAFT_352838</name>
</gene>
<dbReference type="PROSITE" id="PS50048">
    <property type="entry name" value="ZN2_CY6_FUNGAL_2"/>
    <property type="match status" value="1"/>
</dbReference>
<dbReference type="GO" id="GO:0000981">
    <property type="term" value="F:DNA-binding transcription factor activity, RNA polymerase II-specific"/>
    <property type="evidence" value="ECO:0007669"/>
    <property type="project" value="InterPro"/>
</dbReference>
<dbReference type="InterPro" id="IPR007219">
    <property type="entry name" value="XnlR_reg_dom"/>
</dbReference>